<dbReference type="EC" id="2.7.7.49" evidence="1"/>
<dbReference type="GO" id="GO:0004190">
    <property type="term" value="F:aspartic-type endopeptidase activity"/>
    <property type="evidence" value="ECO:0007669"/>
    <property type="project" value="UniProtKB-KW"/>
</dbReference>
<evidence type="ECO:0000256" key="3">
    <source>
        <dbReference type="ARBA" id="ARBA00022695"/>
    </source>
</evidence>
<dbReference type="EMBL" id="JAJFAZ020000007">
    <property type="protein sequence ID" value="KAI5317686.1"/>
    <property type="molecule type" value="Genomic_DNA"/>
</dbReference>
<keyword evidence="8" id="KW-0695">RNA-directed DNA polymerase</keyword>
<dbReference type="InterPro" id="IPR036397">
    <property type="entry name" value="RNaseH_sf"/>
</dbReference>
<keyword evidence="4" id="KW-0540">Nuclease</keyword>
<keyword evidence="14" id="KW-1185">Reference proteome</keyword>
<keyword evidence="9" id="KW-0479">Metal-binding</keyword>
<dbReference type="InterPro" id="IPR050951">
    <property type="entry name" value="Retrovirus_Pol_polyprotein"/>
</dbReference>
<dbReference type="GO" id="GO:0004519">
    <property type="term" value="F:endonuclease activity"/>
    <property type="evidence" value="ECO:0007669"/>
    <property type="project" value="UniProtKB-KW"/>
</dbReference>
<reference evidence="13 14" key="1">
    <citation type="journal article" date="2022" name="G3 (Bethesda)">
        <title>Whole-genome sequence and methylome profiling of the almond [Prunus dulcis (Mill.) D.A. Webb] cultivar 'Nonpareil'.</title>
        <authorList>
            <person name="D'Amico-Willman K.M."/>
            <person name="Ouma W.Z."/>
            <person name="Meulia T."/>
            <person name="Sideli G.M."/>
            <person name="Gradziel T.M."/>
            <person name="Fresnedo-Ramirez J."/>
        </authorList>
    </citation>
    <scope>NUCLEOTIDE SEQUENCE [LARGE SCALE GENOMIC DNA]</scope>
    <source>
        <strain evidence="13">Clone GOH B32 T37-40</strain>
    </source>
</reference>
<dbReference type="Proteomes" id="UP001054821">
    <property type="component" value="Chromosome 7"/>
</dbReference>
<dbReference type="InterPro" id="IPR043502">
    <property type="entry name" value="DNA/RNA_pol_sf"/>
</dbReference>
<dbReference type="Gene3D" id="3.30.420.10">
    <property type="entry name" value="Ribonuclease H-like superfamily/Ribonuclease H"/>
    <property type="match status" value="1"/>
</dbReference>
<dbReference type="InterPro" id="IPR025724">
    <property type="entry name" value="GAG-pre-integrase_dom"/>
</dbReference>
<feature type="domain" description="Integrase catalytic" evidence="12">
    <location>
        <begin position="1629"/>
        <end position="1796"/>
    </location>
</feature>
<dbReference type="Pfam" id="PF13976">
    <property type="entry name" value="gag_pre-integrs"/>
    <property type="match status" value="1"/>
</dbReference>
<evidence type="ECO:0000313" key="14">
    <source>
        <dbReference type="Proteomes" id="UP001054821"/>
    </source>
</evidence>
<dbReference type="Pfam" id="PF22936">
    <property type="entry name" value="Pol_BBD"/>
    <property type="match status" value="1"/>
</dbReference>
<evidence type="ECO:0000256" key="10">
    <source>
        <dbReference type="SAM" id="MobiDB-lite"/>
    </source>
</evidence>
<dbReference type="InterPro" id="IPR041588">
    <property type="entry name" value="Integrase_H2C2"/>
</dbReference>
<evidence type="ECO:0000259" key="11">
    <source>
        <dbReference type="PROSITE" id="PS50158"/>
    </source>
</evidence>
<evidence type="ECO:0000256" key="9">
    <source>
        <dbReference type="PROSITE-ProRule" id="PRU00047"/>
    </source>
</evidence>
<dbReference type="GO" id="GO:0015074">
    <property type="term" value="P:DNA integration"/>
    <property type="evidence" value="ECO:0007669"/>
    <property type="project" value="InterPro"/>
</dbReference>
<organism evidence="13 14">
    <name type="scientific">Prunus dulcis</name>
    <name type="common">Almond</name>
    <name type="synonym">Amygdalus dulcis</name>
    <dbReference type="NCBI Taxonomy" id="3755"/>
    <lineage>
        <taxon>Eukaryota</taxon>
        <taxon>Viridiplantae</taxon>
        <taxon>Streptophyta</taxon>
        <taxon>Embryophyta</taxon>
        <taxon>Tracheophyta</taxon>
        <taxon>Spermatophyta</taxon>
        <taxon>Magnoliopsida</taxon>
        <taxon>eudicotyledons</taxon>
        <taxon>Gunneridae</taxon>
        <taxon>Pentapetalae</taxon>
        <taxon>rosids</taxon>
        <taxon>fabids</taxon>
        <taxon>Rosales</taxon>
        <taxon>Rosaceae</taxon>
        <taxon>Amygdaloideae</taxon>
        <taxon>Amygdaleae</taxon>
        <taxon>Prunus</taxon>
    </lineage>
</organism>
<proteinExistence type="predicted"/>
<dbReference type="Pfam" id="PF00665">
    <property type="entry name" value="rve"/>
    <property type="match status" value="1"/>
</dbReference>
<evidence type="ECO:0000313" key="13">
    <source>
        <dbReference type="EMBL" id="KAI5317686.1"/>
    </source>
</evidence>
<gene>
    <name evidence="13" type="ORF">L3X38_037393</name>
</gene>
<dbReference type="PANTHER" id="PTHR37984">
    <property type="entry name" value="PROTEIN CBG26694"/>
    <property type="match status" value="1"/>
</dbReference>
<dbReference type="InterPro" id="IPR005162">
    <property type="entry name" value="Retrotrans_gag_dom"/>
</dbReference>
<dbReference type="Pfam" id="PF17921">
    <property type="entry name" value="Integrase_H2C2"/>
    <property type="match status" value="1"/>
</dbReference>
<accession>A0AAD4V544</accession>
<keyword evidence="5" id="KW-0645">Protease</keyword>
<keyword evidence="6" id="KW-0255">Endonuclease</keyword>
<dbReference type="GO" id="GO:0003964">
    <property type="term" value="F:RNA-directed DNA polymerase activity"/>
    <property type="evidence" value="ECO:0007669"/>
    <property type="project" value="UniProtKB-KW"/>
</dbReference>
<evidence type="ECO:0000256" key="7">
    <source>
        <dbReference type="ARBA" id="ARBA00022801"/>
    </source>
</evidence>
<dbReference type="GO" id="GO:0003676">
    <property type="term" value="F:nucleic acid binding"/>
    <property type="evidence" value="ECO:0007669"/>
    <property type="project" value="InterPro"/>
</dbReference>
<keyword evidence="9" id="KW-0863">Zinc-finger</keyword>
<dbReference type="InterPro" id="IPR054722">
    <property type="entry name" value="PolX-like_BBD"/>
</dbReference>
<keyword evidence="3" id="KW-0548">Nucleotidyltransferase</keyword>
<dbReference type="GO" id="GO:0008270">
    <property type="term" value="F:zinc ion binding"/>
    <property type="evidence" value="ECO:0007669"/>
    <property type="project" value="UniProtKB-KW"/>
</dbReference>
<evidence type="ECO:0000256" key="6">
    <source>
        <dbReference type="ARBA" id="ARBA00022759"/>
    </source>
</evidence>
<dbReference type="InterPro" id="IPR001878">
    <property type="entry name" value="Znf_CCHC"/>
</dbReference>
<dbReference type="SUPFAM" id="SSF53098">
    <property type="entry name" value="Ribonuclease H-like"/>
    <property type="match status" value="1"/>
</dbReference>
<dbReference type="Gene3D" id="3.10.10.10">
    <property type="entry name" value="HIV Type 1 Reverse Transcriptase, subunit A, domain 1"/>
    <property type="match status" value="1"/>
</dbReference>
<dbReference type="PROSITE" id="PS50994">
    <property type="entry name" value="INTEGRASE"/>
    <property type="match status" value="1"/>
</dbReference>
<dbReference type="InterPro" id="IPR041373">
    <property type="entry name" value="RT_RNaseH"/>
</dbReference>
<keyword evidence="2" id="KW-0808">Transferase</keyword>
<name>A0AAD4V544_PRUDU</name>
<dbReference type="Gene3D" id="3.30.70.270">
    <property type="match status" value="2"/>
</dbReference>
<evidence type="ECO:0000256" key="8">
    <source>
        <dbReference type="ARBA" id="ARBA00022918"/>
    </source>
</evidence>
<evidence type="ECO:0000259" key="12">
    <source>
        <dbReference type="PROSITE" id="PS50994"/>
    </source>
</evidence>
<evidence type="ECO:0000256" key="5">
    <source>
        <dbReference type="ARBA" id="ARBA00022750"/>
    </source>
</evidence>
<sequence>MGILGKPQQNNYAPIHSFGLPQQTTQDAAKPQCKVCSKFHCGECRYKGKPKCFNCDRFGHLARECTIGKGTQKANCFNQTEVTGNLFYDNSVITEVQMNGNWYIDSGCSNHMTGNVELLVDVRTNVHGKVQMPTGNLVDVAGIGSLVIDTSAGRKYIREKSCFYLVKMKINRCYPLSLMQNDQIALKASVTECTWIWHKRLGHLNLRSLKQLREQDMVHGIPYLEETNDSADCMVQTRSGTAQIVQFDPEPERTLQRQRREVIWARDCSLQGTFLQNLFATESTMALELPAAGRPLRESLEARATDVPNCIVYPEQEEGDSFEIRHHMLEILPTFRGLPNEDANIHIAKFIVGCKNILIRGFSAEAIKLRLFPFTLKDKAETWLFTLPSNSITTWQQLHTKFLNKYYPASKTLNFKREILTFTQKPNEEFHEAWERYTEMYIKCPHVKIDSDTQMNIFFDGLNPTSKSHVNASAGGSLSNKSAREAFELFDMMATESQQWAAEHSQKRGIFELSVGSPNMSAQMEKMDKKIDAKFDMLLQHLASSTQQPPTSTVCTICSMATHDIMGCPHRDSYPELVEQHVNMMNSYQRPRNDAYATHYNPGWRDHPNFKWGDNQTNAKPFQHAQKPFVPSKPSLEDQLAKLAATTQSFIEGNNQRFQNVEASIKSLEQQFGQLATQISDREKGKFPSQTIPNPNGREDCNVVRTLRCGKSYDNRENSIEKEQQTVEDNTENFAAEPTKPAEKHTLADLETVPKQVPERVYEAPIPYPERLKPKAKDQQLKDFMQTLSKRLGQGDLKPTSIILQLADRSITYPRGVIEDLIIKVDNLYLPADFVVLDMDEDLQTPIILGRPFMATARTLIDVEAGTLTLRVQDQSVVFNLFEAAKRPAEQQDCMRIDMVDRIVQDGFYANSKTYQLLHVLQGELETDFEDEGVLEYIHALNNLPTVLPKFRNVYESLGEPKQPLKPSRQQPPKLELKPLPKHLKYAYLGAAETLPVIIAADLTLTEEDKLLRVLRKYQDALGWTIADIKGISPALCMHRILMEEDVKPTVDAQRRLNPIMKEVVRTAVMKLLDAGMIYPISDSKWVSPTQVVPKRTGITVVKNDHNELVPTRLTTGWRMCVDYRKLNTGTRKDHFPLPFIDQMLERLAGRAFYCFLDGYSEYNQIPIAPEDQEKTTFTCPFGTYAYRRMPFGLCNAPATFQRCMMSIFSGLVENIVEVFMDDFSVFGDSYDQCLQNLSLVLQRCQATNLVLNWEKCHFMVEQGIVLGHSISSKGIEVDKAKIDVIAKLPPPTSVKGVRSFLGHAGFYRRFIKDFSKISRPLCTLLAKDTPFNFDKACLEAFNKLKALLTSAPIIAAPNWDLPFELMCDASDYAVGAVLGQRKDKLPHVIYYASRTLNDAQLNYATTEKELLAVVFALEKFRSYLVGAKIIVYTDHAALKYLLSKKDAKPRLIRWVLLLQEFDLEIQDKKGSENVVADHLSRLIIPAATEADSLPFSESFPDEQLFAIKIDTPWFADIVNYLAKGVVHPDFSYQQKKKFLSDVKHYFWDEPYLYKYCADQIIRRCIPEAEQESVLKFAHHYACGGHFGQKRTAEKILQSGLFWPTLFRDSQNWCKACDRCQRVGNQSRRNEMPQQSILIVELFDVWGIDFMGPFPSSNGHQYILVAVEYVSKWVEAIAAQTNQGSVVLKFLQGVIFPRFGIPRVILSDGGKHFINKPFANLLAKYGINHRVATPYHPQTSGQVEVSNREIKRILEKTVSSTRKDWSFKLNDALWAYRTAYKTPIGMSPFRLVYGKACHLPMELEHKAYWAIKELNFAYDSAGEKRKLQLNELEEIRQGAYDSSRIYKERTKAFHDSQILRKEFQPGQKVLLFSSRLKLFPGKLKSRWTGPYLVTQVFPHGAVQITNEDKGNTFKVNGHRLKPYMETPFDIAAESLTLKEPVI</sequence>
<dbReference type="InterPro" id="IPR001584">
    <property type="entry name" value="Integrase_cat-core"/>
</dbReference>
<dbReference type="InterPro" id="IPR000477">
    <property type="entry name" value="RT_dom"/>
</dbReference>
<dbReference type="SUPFAM" id="SSF56672">
    <property type="entry name" value="DNA/RNA polymerases"/>
    <property type="match status" value="1"/>
</dbReference>
<dbReference type="PANTHER" id="PTHR37984:SF5">
    <property type="entry name" value="PROTEIN NYNRIN-LIKE"/>
    <property type="match status" value="1"/>
</dbReference>
<dbReference type="InterPro" id="IPR012337">
    <property type="entry name" value="RNaseH-like_sf"/>
</dbReference>
<dbReference type="Gene3D" id="2.40.70.10">
    <property type="entry name" value="Acid Proteases"/>
    <property type="match status" value="1"/>
</dbReference>
<feature type="domain" description="CCHC-type" evidence="11">
    <location>
        <begin position="51"/>
        <end position="65"/>
    </location>
</feature>
<dbReference type="CDD" id="cd01647">
    <property type="entry name" value="RT_LTR"/>
    <property type="match status" value="1"/>
</dbReference>
<evidence type="ECO:0000256" key="2">
    <source>
        <dbReference type="ARBA" id="ARBA00022679"/>
    </source>
</evidence>
<comment type="caution">
    <text evidence="13">The sequence shown here is derived from an EMBL/GenBank/DDBJ whole genome shotgun (WGS) entry which is preliminary data.</text>
</comment>
<evidence type="ECO:0000256" key="1">
    <source>
        <dbReference type="ARBA" id="ARBA00012493"/>
    </source>
</evidence>
<dbReference type="CDD" id="cd00303">
    <property type="entry name" value="retropepsin_like"/>
    <property type="match status" value="1"/>
</dbReference>
<dbReference type="Gene3D" id="1.10.340.70">
    <property type="match status" value="1"/>
</dbReference>
<keyword evidence="7" id="KW-0378">Hydrolase</keyword>
<feature type="region of interest" description="Disordered" evidence="10">
    <location>
        <begin position="723"/>
        <end position="743"/>
    </location>
</feature>
<dbReference type="Pfam" id="PF00098">
    <property type="entry name" value="zf-CCHC"/>
    <property type="match status" value="1"/>
</dbReference>
<keyword evidence="9" id="KW-0862">Zinc</keyword>
<keyword evidence="5" id="KW-0064">Aspartyl protease</keyword>
<dbReference type="InterPro" id="IPR021109">
    <property type="entry name" value="Peptidase_aspartic_dom_sf"/>
</dbReference>
<dbReference type="SMART" id="SM00343">
    <property type="entry name" value="ZnF_C2HC"/>
    <property type="match status" value="1"/>
</dbReference>
<dbReference type="InterPro" id="IPR043128">
    <property type="entry name" value="Rev_trsase/Diguanyl_cyclase"/>
</dbReference>
<dbReference type="FunFam" id="3.30.70.270:FF:000020">
    <property type="entry name" value="Transposon Tf2-6 polyprotein-like Protein"/>
    <property type="match status" value="1"/>
</dbReference>
<evidence type="ECO:0000256" key="4">
    <source>
        <dbReference type="ARBA" id="ARBA00022722"/>
    </source>
</evidence>
<dbReference type="CDD" id="cd09274">
    <property type="entry name" value="RNase_HI_RT_Ty3"/>
    <property type="match status" value="1"/>
</dbReference>
<dbReference type="Pfam" id="PF17917">
    <property type="entry name" value="RT_RNaseH"/>
    <property type="match status" value="1"/>
</dbReference>
<dbReference type="PROSITE" id="PS50158">
    <property type="entry name" value="ZF_CCHC"/>
    <property type="match status" value="1"/>
</dbReference>
<dbReference type="Pfam" id="PF00078">
    <property type="entry name" value="RVT_1"/>
    <property type="match status" value="1"/>
</dbReference>
<dbReference type="Pfam" id="PF03732">
    <property type="entry name" value="Retrotrans_gag"/>
    <property type="match status" value="1"/>
</dbReference>
<protein>
    <recommendedName>
        <fullName evidence="1">RNA-directed DNA polymerase</fullName>
        <ecNumber evidence="1">2.7.7.49</ecNumber>
    </recommendedName>
</protein>